<evidence type="ECO:0000256" key="1">
    <source>
        <dbReference type="ARBA" id="ARBA00010923"/>
    </source>
</evidence>
<evidence type="ECO:0000256" key="2">
    <source>
        <dbReference type="ARBA" id="ARBA00022747"/>
    </source>
</evidence>
<keyword evidence="2" id="KW-0680">Restriction system</keyword>
<dbReference type="PANTHER" id="PTHR43140:SF1">
    <property type="entry name" value="TYPE I RESTRICTION ENZYME ECOKI SPECIFICITY SUBUNIT"/>
    <property type="match status" value="1"/>
</dbReference>
<dbReference type="InterPro" id="IPR044946">
    <property type="entry name" value="Restrct_endonuc_typeI_TRD_sf"/>
</dbReference>
<comment type="similarity">
    <text evidence="1">Belongs to the type-I restriction system S methylase family.</text>
</comment>
<dbReference type="AlphaFoldDB" id="A0A2T4N2H1"/>
<dbReference type="SUPFAM" id="SSF116734">
    <property type="entry name" value="DNA methylase specificity domain"/>
    <property type="match status" value="2"/>
</dbReference>
<dbReference type="PANTHER" id="PTHR43140">
    <property type="entry name" value="TYPE-1 RESTRICTION ENZYME ECOKI SPECIFICITY PROTEIN"/>
    <property type="match status" value="1"/>
</dbReference>
<feature type="domain" description="Type I restriction modification DNA specificity" evidence="4">
    <location>
        <begin position="102"/>
        <end position="264"/>
    </location>
</feature>
<dbReference type="Proteomes" id="UP000241986">
    <property type="component" value="Unassembled WGS sequence"/>
</dbReference>
<dbReference type="GO" id="GO:0004519">
    <property type="term" value="F:endonuclease activity"/>
    <property type="evidence" value="ECO:0007669"/>
    <property type="project" value="UniProtKB-KW"/>
</dbReference>
<dbReference type="GO" id="GO:0003677">
    <property type="term" value="F:DNA binding"/>
    <property type="evidence" value="ECO:0007669"/>
    <property type="project" value="UniProtKB-KW"/>
</dbReference>
<dbReference type="InterPro" id="IPR051212">
    <property type="entry name" value="Type-I_RE_S_subunit"/>
</dbReference>
<evidence type="ECO:0000259" key="4">
    <source>
        <dbReference type="Pfam" id="PF01420"/>
    </source>
</evidence>
<dbReference type="CDD" id="cd17262">
    <property type="entry name" value="RMtype1_S_Aco12261I-TRD2-CR2"/>
    <property type="match status" value="1"/>
</dbReference>
<dbReference type="Pfam" id="PF01420">
    <property type="entry name" value="Methylase_S"/>
    <property type="match status" value="1"/>
</dbReference>
<accession>A0A2T4N2H1</accession>
<keyword evidence="5" id="KW-0540">Nuclease</keyword>
<dbReference type="InterPro" id="IPR000055">
    <property type="entry name" value="Restrct_endonuc_typeI_TRD"/>
</dbReference>
<evidence type="ECO:0000313" key="5">
    <source>
        <dbReference type="EMBL" id="PTH81004.1"/>
    </source>
</evidence>
<evidence type="ECO:0000256" key="3">
    <source>
        <dbReference type="ARBA" id="ARBA00023125"/>
    </source>
</evidence>
<dbReference type="Gene3D" id="3.90.220.20">
    <property type="entry name" value="DNA methylase specificity domains"/>
    <property type="match status" value="2"/>
</dbReference>
<evidence type="ECO:0000313" key="6">
    <source>
        <dbReference type="Proteomes" id="UP000241986"/>
    </source>
</evidence>
<keyword evidence="3" id="KW-0238">DNA-binding</keyword>
<comment type="caution">
    <text evidence="5">The sequence shown here is derived from an EMBL/GenBank/DDBJ whole genome shotgun (WGS) entry which is preliminary data.</text>
</comment>
<organism evidence="5 6">
    <name type="scientific">Aeromonas veronii</name>
    <dbReference type="NCBI Taxonomy" id="654"/>
    <lineage>
        <taxon>Bacteria</taxon>
        <taxon>Pseudomonadati</taxon>
        <taxon>Pseudomonadota</taxon>
        <taxon>Gammaproteobacteria</taxon>
        <taxon>Aeromonadales</taxon>
        <taxon>Aeromonadaceae</taxon>
        <taxon>Aeromonas</taxon>
    </lineage>
</organism>
<keyword evidence="5" id="KW-0378">Hydrolase</keyword>
<keyword evidence="5" id="KW-0255">Endonuclease</keyword>
<dbReference type="EMBL" id="PZKL01000028">
    <property type="protein sequence ID" value="PTH81004.1"/>
    <property type="molecule type" value="Genomic_DNA"/>
</dbReference>
<dbReference type="GO" id="GO:0009307">
    <property type="term" value="P:DNA restriction-modification system"/>
    <property type="evidence" value="ECO:0007669"/>
    <property type="project" value="UniProtKB-KW"/>
</dbReference>
<gene>
    <name evidence="5" type="ORF">DAA48_11560</name>
</gene>
<name>A0A2T4N2H1_AERVE</name>
<protein>
    <submittedName>
        <fullName evidence="5">Restriction endonuclease</fullName>
    </submittedName>
</protein>
<sequence length="569" mass="63373">MKIENLITDHLDLWSAAVRPKSSAGRGTSSKLELTGIKKLRELILELAVRGKLVPQDPSDEPASVLLERIAAERVRLVKEKKIKKSKALPEIGEEEKPFELPEGWEWKRLGDIVEVLDSMRRPITKHARSNGTYPYYGASGIVDYIDDFIFDEPLVLVGEDGAKWGKGERTAFSIDGKSWVNNHAHVIRPEKAVIVDEYLVYFLTACDLNKFITGITVPKLNQARLVSIPLAIPSIEEQHRIVAKVDELMALCDQLEQRSESQLAAHQTLVETLLATLTDSADANELAQNWALLSTHFDTLFTTEASIDALKQTILQLAVMGKLVPQDPSDEPASALLERITAEKAQLVKEKKIKKEKPLPAISEDEKPFELPQGWAWVRLGTLCGLITSGSRGWNQYYSDVGSIFIRSQDIKFDSLLFDDRAYVNLPNRTEGTRTRVEFGDMLMTITGANVAKVAIVSECFDDAYVSQHVALIRLIDNSLNKFIHVWLTCNGGGRKLLLDLSYGAKPGLNLNNINEVLVPLAPQDMQETILERVNELMTLCDRLKSRLATSLQTQLALAESLVEGALA</sequence>
<proteinExistence type="inferred from homology"/>
<reference evidence="5 6" key="1">
    <citation type="submission" date="2018-03" db="EMBL/GenBank/DDBJ databases">
        <title>Aeromonas veronii whole genome sequencing and analysis.</title>
        <authorList>
            <person name="Xie H."/>
            <person name="Liu T."/>
            <person name="Wang K."/>
        </authorList>
    </citation>
    <scope>NUCLEOTIDE SEQUENCE [LARGE SCALE GENOMIC DNA]</scope>
    <source>
        <strain evidence="5 6">XH.VA.1</strain>
    </source>
</reference>